<evidence type="ECO:0000313" key="2">
    <source>
        <dbReference type="Proteomes" id="UP000186922"/>
    </source>
</evidence>
<dbReference type="AlphaFoldDB" id="A0A1D1VB43"/>
<dbReference type="EMBL" id="BDGG01000005">
    <property type="protein sequence ID" value="GAU98856.1"/>
    <property type="molecule type" value="Genomic_DNA"/>
</dbReference>
<accession>A0A1D1VB43</accession>
<gene>
    <name evidence="1" type="primary">RvY_09943</name>
    <name evidence="1" type="synonym">RvY_09943.1</name>
    <name evidence="1" type="ORF">RvY_09943-1</name>
</gene>
<sequence>MRGYKTNYRALIYRVFSTTKRSFQNFERTFSQFIFFFHFSNLYIVENEGHIHRILRPGVLRCSATCWMLPEDLHLLWIHLERRPSRLQLRSRA</sequence>
<organism evidence="1 2">
    <name type="scientific">Ramazzottius varieornatus</name>
    <name type="common">Water bear</name>
    <name type="synonym">Tardigrade</name>
    <dbReference type="NCBI Taxonomy" id="947166"/>
    <lineage>
        <taxon>Eukaryota</taxon>
        <taxon>Metazoa</taxon>
        <taxon>Ecdysozoa</taxon>
        <taxon>Tardigrada</taxon>
        <taxon>Eutardigrada</taxon>
        <taxon>Parachela</taxon>
        <taxon>Hypsibioidea</taxon>
        <taxon>Ramazzottiidae</taxon>
        <taxon>Ramazzottius</taxon>
    </lineage>
</organism>
<protein>
    <submittedName>
        <fullName evidence="1">Uncharacterized protein</fullName>
    </submittedName>
</protein>
<name>A0A1D1VB43_RAMVA</name>
<dbReference type="Proteomes" id="UP000186922">
    <property type="component" value="Unassembled WGS sequence"/>
</dbReference>
<reference evidence="1 2" key="1">
    <citation type="journal article" date="2016" name="Nat. Commun.">
        <title>Extremotolerant tardigrade genome and improved radiotolerance of human cultured cells by tardigrade-unique protein.</title>
        <authorList>
            <person name="Hashimoto T."/>
            <person name="Horikawa D.D."/>
            <person name="Saito Y."/>
            <person name="Kuwahara H."/>
            <person name="Kozuka-Hata H."/>
            <person name="Shin-I T."/>
            <person name="Minakuchi Y."/>
            <person name="Ohishi K."/>
            <person name="Motoyama A."/>
            <person name="Aizu T."/>
            <person name="Enomoto A."/>
            <person name="Kondo K."/>
            <person name="Tanaka S."/>
            <person name="Hara Y."/>
            <person name="Koshikawa S."/>
            <person name="Sagara H."/>
            <person name="Miura T."/>
            <person name="Yokobori S."/>
            <person name="Miyagawa K."/>
            <person name="Suzuki Y."/>
            <person name="Kubo T."/>
            <person name="Oyama M."/>
            <person name="Kohara Y."/>
            <person name="Fujiyama A."/>
            <person name="Arakawa K."/>
            <person name="Katayama T."/>
            <person name="Toyoda A."/>
            <person name="Kunieda T."/>
        </authorList>
    </citation>
    <scope>NUCLEOTIDE SEQUENCE [LARGE SCALE GENOMIC DNA]</scope>
    <source>
        <strain evidence="1 2">YOKOZUNA-1</strain>
    </source>
</reference>
<keyword evidence="2" id="KW-1185">Reference proteome</keyword>
<proteinExistence type="predicted"/>
<comment type="caution">
    <text evidence="1">The sequence shown here is derived from an EMBL/GenBank/DDBJ whole genome shotgun (WGS) entry which is preliminary data.</text>
</comment>
<evidence type="ECO:0000313" key="1">
    <source>
        <dbReference type="EMBL" id="GAU98856.1"/>
    </source>
</evidence>